<reference evidence="1 2" key="1">
    <citation type="submission" date="2011-03" db="EMBL/GenBank/DDBJ databases">
        <authorList>
            <person name="Muzny D."/>
            <person name="Qin X."/>
            <person name="Deng J."/>
            <person name="Jiang H."/>
            <person name="Liu Y."/>
            <person name="Qu J."/>
            <person name="Song X.-Z."/>
            <person name="Zhang L."/>
            <person name="Thornton R."/>
            <person name="Coyle M."/>
            <person name="Francisco L."/>
            <person name="Jackson L."/>
            <person name="Javaid M."/>
            <person name="Korchina V."/>
            <person name="Kovar C."/>
            <person name="Mata R."/>
            <person name="Mathew T."/>
            <person name="Ngo R."/>
            <person name="Nguyen L."/>
            <person name="Nguyen N."/>
            <person name="Okwuonu G."/>
            <person name="Ongeri F."/>
            <person name="Pham C."/>
            <person name="Simmons D."/>
            <person name="Wilczek-Boney K."/>
            <person name="Hale W."/>
            <person name="Jakkamsetti A."/>
            <person name="Pham P."/>
            <person name="Ruth R."/>
            <person name="San Lucas F."/>
            <person name="Warren J."/>
            <person name="Zhang J."/>
            <person name="Zhao Z."/>
            <person name="Zhou C."/>
            <person name="Zhu D."/>
            <person name="Lee S."/>
            <person name="Bess C."/>
            <person name="Blankenburg K."/>
            <person name="Forbes L."/>
            <person name="Fu Q."/>
            <person name="Gubbala S."/>
            <person name="Hirani K."/>
            <person name="Jayaseelan J.C."/>
            <person name="Lara F."/>
            <person name="Munidasa M."/>
            <person name="Palculict T."/>
            <person name="Patil S."/>
            <person name="Pu L.-L."/>
            <person name="Saada N."/>
            <person name="Tang L."/>
            <person name="Weissenberger G."/>
            <person name="Zhu Y."/>
            <person name="Hemphill L."/>
            <person name="Shang Y."/>
            <person name="Youmans B."/>
            <person name="Ayvaz T."/>
            <person name="Ross M."/>
            <person name="Santibanez J."/>
            <person name="Aqrawi P."/>
            <person name="Gross S."/>
            <person name="Joshi V."/>
            <person name="Fowler G."/>
            <person name="Nazareth L."/>
            <person name="Reid J."/>
            <person name="Worley K."/>
            <person name="Petrosino J."/>
            <person name="Highlander S."/>
            <person name="Gibbs R."/>
        </authorList>
    </citation>
    <scope>NUCLEOTIDE SEQUENCE [LARGE SCALE GENOMIC DNA]</scope>
    <source>
        <strain evidence="1 2">SK49</strain>
    </source>
</reference>
<proteinExistence type="predicted"/>
<comment type="caution">
    <text evidence="1">The sequence shown here is derived from an EMBL/GenBank/DDBJ whole genome shotgun (WGS) entry which is preliminary data.</text>
</comment>
<dbReference type="EMBL" id="AFFO01000008">
    <property type="protein sequence ID" value="EGJ39981.1"/>
    <property type="molecule type" value="Genomic_DNA"/>
</dbReference>
<dbReference type="HOGENOM" id="CLU_2866053_0_0_9"/>
<protein>
    <recommendedName>
        <fullName evidence="3">DUF4274 domain-containing protein</fullName>
    </recommendedName>
</protein>
<dbReference type="Proteomes" id="UP000006459">
    <property type="component" value="Unassembled WGS sequence"/>
</dbReference>
<dbReference type="AlphaFoldDB" id="F3UXE1"/>
<gene>
    <name evidence="1" type="ORF">HMPREF9380_1179</name>
</gene>
<evidence type="ECO:0000313" key="1">
    <source>
        <dbReference type="EMBL" id="EGJ39981.1"/>
    </source>
</evidence>
<accession>F3UXE1</accession>
<evidence type="ECO:0008006" key="3">
    <source>
        <dbReference type="Google" id="ProtNLM"/>
    </source>
</evidence>
<organism evidence="1 2">
    <name type="scientific">Streptococcus sanguinis SK49</name>
    <dbReference type="NCBI Taxonomy" id="888808"/>
    <lineage>
        <taxon>Bacteria</taxon>
        <taxon>Bacillati</taxon>
        <taxon>Bacillota</taxon>
        <taxon>Bacilli</taxon>
        <taxon>Lactobacillales</taxon>
        <taxon>Streptococcaceae</taxon>
        <taxon>Streptococcus</taxon>
    </lineage>
</organism>
<dbReference type="PATRIC" id="fig|888808.3.peg.1152"/>
<sequence length="64" mass="7569">MEPTFKMNKHQIQEISDILYTESNAKAVSYINSLQTEDELFVLYDNFNWDNGFDVPKQLFFIST</sequence>
<evidence type="ECO:0000313" key="2">
    <source>
        <dbReference type="Proteomes" id="UP000006459"/>
    </source>
</evidence>
<name>F3UXE1_STRSA</name>